<dbReference type="STRING" id="1841481.ENSSLDP00000030759"/>
<dbReference type="Ensembl" id="ENSSLDT00000031644.1">
    <property type="protein sequence ID" value="ENSSLDP00000030759.1"/>
    <property type="gene ID" value="ENSSLDG00000023675.1"/>
</dbReference>
<sequence length="60" mass="7210">MAKARPMIRSRRIKEDLRLPVSTIPARSPHKVPLLKKIHKWRNILWTDESKIVLFSRHEQ</sequence>
<evidence type="ECO:0000313" key="2">
    <source>
        <dbReference type="Proteomes" id="UP000261360"/>
    </source>
</evidence>
<dbReference type="AlphaFoldDB" id="A0A3B4Z6P7"/>
<protein>
    <recommendedName>
        <fullName evidence="3">Transposase Tc1-like domain-containing protein</fullName>
    </recommendedName>
</protein>
<keyword evidence="2" id="KW-1185">Reference proteome</keyword>
<proteinExistence type="predicted"/>
<accession>A0A3B4Z6P7</accession>
<evidence type="ECO:0000313" key="1">
    <source>
        <dbReference type="Ensembl" id="ENSSLDP00000030759.1"/>
    </source>
</evidence>
<organism evidence="1 2">
    <name type="scientific">Seriola lalandi dorsalis</name>
    <dbReference type="NCBI Taxonomy" id="1841481"/>
    <lineage>
        <taxon>Eukaryota</taxon>
        <taxon>Metazoa</taxon>
        <taxon>Chordata</taxon>
        <taxon>Craniata</taxon>
        <taxon>Vertebrata</taxon>
        <taxon>Euteleostomi</taxon>
        <taxon>Actinopterygii</taxon>
        <taxon>Neopterygii</taxon>
        <taxon>Teleostei</taxon>
        <taxon>Neoteleostei</taxon>
        <taxon>Acanthomorphata</taxon>
        <taxon>Carangaria</taxon>
        <taxon>Carangiformes</taxon>
        <taxon>Carangidae</taxon>
        <taxon>Seriola</taxon>
    </lineage>
</organism>
<name>A0A3B4Z6P7_SERLL</name>
<dbReference type="Proteomes" id="UP000261360">
    <property type="component" value="Unplaced"/>
</dbReference>
<reference evidence="1" key="1">
    <citation type="submission" date="2025-08" db="UniProtKB">
        <authorList>
            <consortium name="Ensembl"/>
        </authorList>
    </citation>
    <scope>IDENTIFICATION</scope>
</reference>
<dbReference type="GeneTree" id="ENSGT01030000234759"/>
<reference evidence="1" key="2">
    <citation type="submission" date="2025-09" db="UniProtKB">
        <authorList>
            <consortium name="Ensembl"/>
        </authorList>
    </citation>
    <scope>IDENTIFICATION</scope>
</reference>
<evidence type="ECO:0008006" key="3">
    <source>
        <dbReference type="Google" id="ProtNLM"/>
    </source>
</evidence>